<dbReference type="NCBIfam" id="TIGR00237">
    <property type="entry name" value="xseA"/>
    <property type="match status" value="1"/>
</dbReference>
<feature type="non-terminal residue" evidence="8">
    <location>
        <position position="328"/>
    </location>
</feature>
<proteinExistence type="inferred from homology"/>
<evidence type="ECO:0000256" key="5">
    <source>
        <dbReference type="NCBIfam" id="TIGR00237"/>
    </source>
</evidence>
<comment type="caution">
    <text evidence="8">The sequence shown here is derived from an EMBL/GenBank/DDBJ whole genome shotgun (WGS) entry which is preliminary data.</text>
</comment>
<keyword evidence="2" id="KW-0540">Nuclease</keyword>
<evidence type="ECO:0000256" key="1">
    <source>
        <dbReference type="ARBA" id="ARBA00022490"/>
    </source>
</evidence>
<dbReference type="EMBL" id="VBOS01000444">
    <property type="protein sequence ID" value="TMQ49634.1"/>
    <property type="molecule type" value="Genomic_DNA"/>
</dbReference>
<dbReference type="CDD" id="cd04489">
    <property type="entry name" value="ExoVII_LU_OBF"/>
    <property type="match status" value="1"/>
</dbReference>
<dbReference type="Pfam" id="PF13742">
    <property type="entry name" value="tRNA_anti_2"/>
    <property type="match status" value="1"/>
</dbReference>
<dbReference type="GO" id="GO:0006308">
    <property type="term" value="P:DNA catabolic process"/>
    <property type="evidence" value="ECO:0007669"/>
    <property type="project" value="UniProtKB-UniRule"/>
</dbReference>
<dbReference type="PANTHER" id="PTHR30008">
    <property type="entry name" value="EXODEOXYRIBONUCLEASE 7 LARGE SUBUNIT"/>
    <property type="match status" value="1"/>
</dbReference>
<dbReference type="GO" id="GO:0009318">
    <property type="term" value="C:exodeoxyribonuclease VII complex"/>
    <property type="evidence" value="ECO:0007669"/>
    <property type="project" value="UniProtKB-UniRule"/>
</dbReference>
<keyword evidence="3 8" id="KW-0378">Hydrolase</keyword>
<protein>
    <recommendedName>
        <fullName evidence="5">Exodeoxyribonuclease VII large subunit</fullName>
        <ecNumber evidence="5">3.1.11.6</ecNumber>
    </recommendedName>
</protein>
<keyword evidence="1" id="KW-0963">Cytoplasm</keyword>
<gene>
    <name evidence="8" type="primary">xseA</name>
    <name evidence="8" type="ORF">E6K72_12190</name>
</gene>
<dbReference type="Gene3D" id="2.40.50.1010">
    <property type="match status" value="1"/>
</dbReference>
<dbReference type="Proteomes" id="UP000317716">
    <property type="component" value="Unassembled WGS sequence"/>
</dbReference>
<evidence type="ECO:0000256" key="2">
    <source>
        <dbReference type="ARBA" id="ARBA00022722"/>
    </source>
</evidence>
<feature type="domain" description="OB-fold nucleic acid binding" evidence="7">
    <location>
        <begin position="13"/>
        <end position="103"/>
    </location>
</feature>
<dbReference type="GO" id="GO:0008855">
    <property type="term" value="F:exodeoxyribonuclease VII activity"/>
    <property type="evidence" value="ECO:0007669"/>
    <property type="project" value="UniProtKB-UniRule"/>
</dbReference>
<evidence type="ECO:0000256" key="4">
    <source>
        <dbReference type="ARBA" id="ARBA00022839"/>
    </source>
</evidence>
<sequence>MAVSPAPQTILGVAALTRLIKETLTDAFPAVWVKGEVTGFRRSERGHLYFSLKDKEALLECAMYRSAAVRLGFELRDGDEVEAFGGVSVYEPRGRYQLVVEELRASGLGALLLALEELRRRLAAEGLFEATRKKPLPRYPARIGLVTSPVGAAVRDMVKVLRARWPSIGIVLAPVRVQGEGAALEIAAAIERFNRYARVDLLIVGRGGGSIEDLWAFNEERVVRAIAASRLPVISAVGHEVDWTLADHAADVRAATPSNAGEIAVRDRADVRKEVVLLATRAARTVRQRIADDRRHVLALIEKYGFRRQRDALGFLQQRVDEVLERLA</sequence>
<evidence type="ECO:0000313" key="9">
    <source>
        <dbReference type="Proteomes" id="UP000317716"/>
    </source>
</evidence>
<dbReference type="InterPro" id="IPR025824">
    <property type="entry name" value="OB-fold_nuc-bd_dom"/>
</dbReference>
<name>A0A538SE51_UNCEI</name>
<evidence type="ECO:0000313" key="8">
    <source>
        <dbReference type="EMBL" id="TMQ49634.1"/>
    </source>
</evidence>
<dbReference type="Pfam" id="PF02601">
    <property type="entry name" value="Exonuc_VII_L"/>
    <property type="match status" value="1"/>
</dbReference>
<evidence type="ECO:0000256" key="3">
    <source>
        <dbReference type="ARBA" id="ARBA00022801"/>
    </source>
</evidence>
<feature type="domain" description="Exonuclease VII large subunit C-terminal" evidence="6">
    <location>
        <begin position="127"/>
        <end position="327"/>
    </location>
</feature>
<accession>A0A538SE51</accession>
<dbReference type="InterPro" id="IPR020579">
    <property type="entry name" value="Exonuc_VII_lsu_C"/>
</dbReference>
<evidence type="ECO:0000259" key="6">
    <source>
        <dbReference type="Pfam" id="PF02601"/>
    </source>
</evidence>
<dbReference type="PANTHER" id="PTHR30008:SF0">
    <property type="entry name" value="EXODEOXYRIBONUCLEASE 7 LARGE SUBUNIT"/>
    <property type="match status" value="1"/>
</dbReference>
<reference evidence="8 9" key="1">
    <citation type="journal article" date="2019" name="Nat. Microbiol.">
        <title>Mediterranean grassland soil C-N compound turnover is dependent on rainfall and depth, and is mediated by genomically divergent microorganisms.</title>
        <authorList>
            <person name="Diamond S."/>
            <person name="Andeer P.F."/>
            <person name="Li Z."/>
            <person name="Crits-Christoph A."/>
            <person name="Burstein D."/>
            <person name="Anantharaman K."/>
            <person name="Lane K.R."/>
            <person name="Thomas B.C."/>
            <person name="Pan C."/>
            <person name="Northen T.R."/>
            <person name="Banfield J.F."/>
        </authorList>
    </citation>
    <scope>NUCLEOTIDE SEQUENCE [LARGE SCALE GENOMIC DNA]</scope>
    <source>
        <strain evidence="8">WS_2</strain>
    </source>
</reference>
<dbReference type="GO" id="GO:0003676">
    <property type="term" value="F:nucleic acid binding"/>
    <property type="evidence" value="ECO:0007669"/>
    <property type="project" value="InterPro"/>
</dbReference>
<keyword evidence="4" id="KW-0269">Exonuclease</keyword>
<organism evidence="8 9">
    <name type="scientific">Eiseniibacteriota bacterium</name>
    <dbReference type="NCBI Taxonomy" id="2212470"/>
    <lineage>
        <taxon>Bacteria</taxon>
        <taxon>Candidatus Eiseniibacteriota</taxon>
    </lineage>
</organism>
<dbReference type="EC" id="3.1.11.6" evidence="5"/>
<dbReference type="AlphaFoldDB" id="A0A538SE51"/>
<dbReference type="HAMAP" id="MF_00378">
    <property type="entry name" value="Exonuc_7_L"/>
    <property type="match status" value="1"/>
</dbReference>
<evidence type="ECO:0000259" key="7">
    <source>
        <dbReference type="Pfam" id="PF13742"/>
    </source>
</evidence>
<dbReference type="InterPro" id="IPR003753">
    <property type="entry name" value="Exonuc_VII_L"/>
</dbReference>